<evidence type="ECO:0000256" key="6">
    <source>
        <dbReference type="SAM" id="MobiDB-lite"/>
    </source>
</evidence>
<evidence type="ECO:0000256" key="1">
    <source>
        <dbReference type="ARBA" id="ARBA00022723"/>
    </source>
</evidence>
<dbReference type="PANTHER" id="PTHR47431">
    <property type="entry name" value="ZN(II)2CYS6 TRANSCRIPTION FACTOR (EUROFUNG)-RELATED"/>
    <property type="match status" value="1"/>
</dbReference>
<dbReference type="AlphaFoldDB" id="A0A0J6FKH3"/>
<gene>
    <name evidence="8" type="ORF">CPAG_06242</name>
</gene>
<dbReference type="Pfam" id="PF00172">
    <property type="entry name" value="Zn_clus"/>
    <property type="match status" value="1"/>
</dbReference>
<evidence type="ECO:0000313" key="9">
    <source>
        <dbReference type="Proteomes" id="UP000054567"/>
    </source>
</evidence>
<dbReference type="Proteomes" id="UP000054567">
    <property type="component" value="Unassembled WGS sequence"/>
</dbReference>
<feature type="region of interest" description="Disordered" evidence="6">
    <location>
        <begin position="87"/>
        <end position="129"/>
    </location>
</feature>
<evidence type="ECO:0000313" key="8">
    <source>
        <dbReference type="EMBL" id="KMM69930.1"/>
    </source>
</evidence>
<reference evidence="9" key="3">
    <citation type="journal article" date="2010" name="Genome Res.">
        <title>Population genomic sequencing of Coccidioides fungi reveals recent hybridization and transposon control.</title>
        <authorList>
            <person name="Neafsey D.E."/>
            <person name="Barker B.M."/>
            <person name="Sharpton T.J."/>
            <person name="Stajich J.E."/>
            <person name="Park D.J."/>
            <person name="Whiston E."/>
            <person name="Hung C.-Y."/>
            <person name="McMahan C."/>
            <person name="White J."/>
            <person name="Sykes S."/>
            <person name="Heiman D."/>
            <person name="Young S."/>
            <person name="Zeng Q."/>
            <person name="Abouelleil A."/>
            <person name="Aftuck L."/>
            <person name="Bessette D."/>
            <person name="Brown A."/>
            <person name="FitzGerald M."/>
            <person name="Lui A."/>
            <person name="Macdonald J.P."/>
            <person name="Priest M."/>
            <person name="Orbach M.J."/>
            <person name="Galgiani J.N."/>
            <person name="Kirkland T.N."/>
            <person name="Cole G.T."/>
            <person name="Birren B.W."/>
            <person name="Henn M.R."/>
            <person name="Taylor J.W."/>
            <person name="Rounsley S.D."/>
        </authorList>
    </citation>
    <scope>NUCLEOTIDE SEQUENCE [LARGE SCALE GENOMIC DNA]</scope>
    <source>
        <strain evidence="9">RMSCC 3488</strain>
    </source>
</reference>
<dbReference type="GO" id="GO:0000981">
    <property type="term" value="F:DNA-binding transcription factor activity, RNA polymerase II-specific"/>
    <property type="evidence" value="ECO:0007669"/>
    <property type="project" value="InterPro"/>
</dbReference>
<dbReference type="Pfam" id="PF04082">
    <property type="entry name" value="Fungal_trans"/>
    <property type="match status" value="1"/>
</dbReference>
<keyword evidence="1" id="KW-0479">Metal-binding</keyword>
<feature type="compositionally biased region" description="Pro residues" evidence="6">
    <location>
        <begin position="114"/>
        <end position="129"/>
    </location>
</feature>
<feature type="domain" description="Zn(2)-C6 fungal-type" evidence="7">
    <location>
        <begin position="58"/>
        <end position="88"/>
    </location>
</feature>
<dbReference type="GO" id="GO:0006351">
    <property type="term" value="P:DNA-templated transcription"/>
    <property type="evidence" value="ECO:0007669"/>
    <property type="project" value="InterPro"/>
</dbReference>
<sequence length="613" mass="67492">MHEDPIYIRSQARPPFSSNFNKPPRCLICEIQLRQILPVLPPTVVGKQPNPVRPAPLACLECRRKHLKCDGGTPVCGRCRKAQSDCQYTPSRRGYKPSSKPPAPSTIGRTPRAEAPPQPAGTPIGPPQSPFLDPSLTIPGIPLSQSLDRMGLMSTDRISLDPDVFTIPDTSAYLQGDGLLFDYYYAFFHDAHPILPPSHLLHRLAPIPPCLQAVMRFIGAHYTLDPSADLYRESVVTELAAATEPSFYKVQALLLFSIVLHARDERADGVESFSAAVDLAFGMGMNRASFASTLGGDDPVRVETLRRTWWELYIVDGMFCAFDQMTSKINNSTLMDTLLPCDDLSYSAGIYLTESPSPTHFYDRVFADDDEDFSSFCYAVEAGRILKRTLDLGYAIDDYQLADQVESIDASIGSWFHHLPNSKRNILGPDGTVDQLLFRAHMIINCALIYLHLPRSNLLSTPTATASIPCARRSLCIAAASSTNLTHAIKSIKAANDLAALAALRSTVIKQTPFFICGLVLSAIVQLCACSVRASNCLQPRRDRIALIVGELKALNSTWVISRLVMKQIKLVAREVLEIGIQQPLFPELEDQGPDISSIISSDVWLGDIPIEQ</sequence>
<dbReference type="OrthoDB" id="10067394at2759"/>
<dbReference type="CDD" id="cd00067">
    <property type="entry name" value="GAL4"/>
    <property type="match status" value="1"/>
</dbReference>
<accession>A0A0J6FKH3</accession>
<keyword evidence="3" id="KW-0238">DNA-binding</keyword>
<evidence type="ECO:0000256" key="5">
    <source>
        <dbReference type="ARBA" id="ARBA00023242"/>
    </source>
</evidence>
<evidence type="ECO:0000256" key="2">
    <source>
        <dbReference type="ARBA" id="ARBA00023015"/>
    </source>
</evidence>
<dbReference type="CDD" id="cd12148">
    <property type="entry name" value="fungal_TF_MHR"/>
    <property type="match status" value="1"/>
</dbReference>
<dbReference type="SMART" id="SM00066">
    <property type="entry name" value="GAL4"/>
    <property type="match status" value="1"/>
</dbReference>
<dbReference type="PANTHER" id="PTHR47431:SF3">
    <property type="entry name" value="ZN(II)2CYS6 TRANSCRIPTION FACTOR (EUROFUNG)"/>
    <property type="match status" value="1"/>
</dbReference>
<proteinExistence type="predicted"/>
<dbReference type="PROSITE" id="PS00463">
    <property type="entry name" value="ZN2_CY6_FUNGAL_1"/>
    <property type="match status" value="1"/>
</dbReference>
<keyword evidence="4" id="KW-0804">Transcription</keyword>
<dbReference type="PROSITE" id="PS50048">
    <property type="entry name" value="ZN2_CY6_FUNGAL_2"/>
    <property type="match status" value="1"/>
</dbReference>
<evidence type="ECO:0000256" key="4">
    <source>
        <dbReference type="ARBA" id="ARBA00023163"/>
    </source>
</evidence>
<keyword evidence="2" id="KW-0805">Transcription regulation</keyword>
<dbReference type="EMBL" id="DS268112">
    <property type="protein sequence ID" value="KMM69930.1"/>
    <property type="molecule type" value="Genomic_DNA"/>
</dbReference>
<dbReference type="GO" id="GO:0003677">
    <property type="term" value="F:DNA binding"/>
    <property type="evidence" value="ECO:0007669"/>
    <property type="project" value="UniProtKB-KW"/>
</dbReference>
<dbReference type="Gene3D" id="4.10.240.10">
    <property type="entry name" value="Zn(2)-C6 fungal-type DNA-binding domain"/>
    <property type="match status" value="1"/>
</dbReference>
<dbReference type="VEuPathDB" id="FungiDB:CPAG_06242"/>
<dbReference type="SUPFAM" id="SSF57701">
    <property type="entry name" value="Zn2/Cys6 DNA-binding domain"/>
    <property type="match status" value="1"/>
</dbReference>
<dbReference type="GO" id="GO:0008270">
    <property type="term" value="F:zinc ion binding"/>
    <property type="evidence" value="ECO:0007669"/>
    <property type="project" value="InterPro"/>
</dbReference>
<dbReference type="InterPro" id="IPR036864">
    <property type="entry name" value="Zn2-C6_fun-type_DNA-bd_sf"/>
</dbReference>
<reference evidence="8 9" key="1">
    <citation type="submission" date="2007-06" db="EMBL/GenBank/DDBJ databases">
        <title>The Genome Sequence of Coccidioides posadasii RMSCC_3488.</title>
        <authorList>
            <consortium name="Coccidioides Genome Resources Consortium"/>
            <consortium name="The Broad Institute Genome Sequencing Platform"/>
            <person name="Henn M.R."/>
            <person name="Sykes S."/>
            <person name="Young S."/>
            <person name="Jaffe D."/>
            <person name="Berlin A."/>
            <person name="Alvarez P."/>
            <person name="Butler J."/>
            <person name="Gnerre S."/>
            <person name="Grabherr M."/>
            <person name="Mauceli E."/>
            <person name="Brockman W."/>
            <person name="Kodira C."/>
            <person name="Alvarado L."/>
            <person name="Zeng Q."/>
            <person name="Crawford M."/>
            <person name="Antoine C."/>
            <person name="Devon K."/>
            <person name="Galgiani J."/>
            <person name="Orsborn K."/>
            <person name="Lewis M.L."/>
            <person name="Nusbaum C."/>
            <person name="Galagan J."/>
            <person name="Birren B."/>
        </authorList>
    </citation>
    <scope>NUCLEOTIDE SEQUENCE [LARGE SCALE GENOMIC DNA]</scope>
    <source>
        <strain evidence="8 9">RMSCC 3488</strain>
    </source>
</reference>
<dbReference type="InterPro" id="IPR007219">
    <property type="entry name" value="XnlR_reg_dom"/>
</dbReference>
<name>A0A0J6FKH3_COCPO</name>
<reference evidence="9" key="2">
    <citation type="journal article" date="2009" name="Genome Res.">
        <title>Comparative genomic analyses of the human fungal pathogens Coccidioides and their relatives.</title>
        <authorList>
            <person name="Sharpton T.J."/>
            <person name="Stajich J.E."/>
            <person name="Rounsley S.D."/>
            <person name="Gardner M.J."/>
            <person name="Wortman J.R."/>
            <person name="Jordar V.S."/>
            <person name="Maiti R."/>
            <person name="Kodira C.D."/>
            <person name="Neafsey D.E."/>
            <person name="Zeng Q."/>
            <person name="Hung C.-Y."/>
            <person name="McMahan C."/>
            <person name="Muszewska A."/>
            <person name="Grynberg M."/>
            <person name="Mandel M.A."/>
            <person name="Kellner E.M."/>
            <person name="Barker B.M."/>
            <person name="Galgiani J.N."/>
            <person name="Orbach M.J."/>
            <person name="Kirkland T.N."/>
            <person name="Cole G.T."/>
            <person name="Henn M.R."/>
            <person name="Birren B.W."/>
            <person name="Taylor J.W."/>
        </authorList>
    </citation>
    <scope>NUCLEOTIDE SEQUENCE [LARGE SCALE GENOMIC DNA]</scope>
    <source>
        <strain evidence="9">RMSCC 3488</strain>
    </source>
</reference>
<keyword evidence="5" id="KW-0539">Nucleus</keyword>
<evidence type="ECO:0000259" key="7">
    <source>
        <dbReference type="PROSITE" id="PS50048"/>
    </source>
</evidence>
<protein>
    <recommendedName>
        <fullName evidence="7">Zn(2)-C6 fungal-type domain-containing protein</fullName>
    </recommendedName>
</protein>
<evidence type="ECO:0000256" key="3">
    <source>
        <dbReference type="ARBA" id="ARBA00023125"/>
    </source>
</evidence>
<organism evidence="8 9">
    <name type="scientific">Coccidioides posadasii RMSCC 3488</name>
    <dbReference type="NCBI Taxonomy" id="454284"/>
    <lineage>
        <taxon>Eukaryota</taxon>
        <taxon>Fungi</taxon>
        <taxon>Dikarya</taxon>
        <taxon>Ascomycota</taxon>
        <taxon>Pezizomycotina</taxon>
        <taxon>Eurotiomycetes</taxon>
        <taxon>Eurotiomycetidae</taxon>
        <taxon>Onygenales</taxon>
        <taxon>Onygenaceae</taxon>
        <taxon>Coccidioides</taxon>
    </lineage>
</organism>
<dbReference type="InterPro" id="IPR001138">
    <property type="entry name" value="Zn2Cys6_DnaBD"/>
</dbReference>